<dbReference type="PANTHER" id="PTHR35011">
    <property type="entry name" value="2,3-DIKETO-L-GULONATE TRAP TRANSPORTER SMALL PERMEASE PROTEIN YIAM"/>
    <property type="match status" value="1"/>
</dbReference>
<comment type="function">
    <text evidence="9">Part of the tripartite ATP-independent periplasmic (TRAP) transport system.</text>
</comment>
<keyword evidence="7 9" id="KW-0472">Membrane</keyword>
<evidence type="ECO:0000256" key="3">
    <source>
        <dbReference type="ARBA" id="ARBA00022475"/>
    </source>
</evidence>
<dbReference type="RefSeq" id="WP_255853335.1">
    <property type="nucleotide sequence ID" value="NZ_CP073347.1"/>
</dbReference>
<keyword evidence="4 9" id="KW-0997">Cell inner membrane</keyword>
<comment type="caution">
    <text evidence="9">Lacks conserved residue(s) required for the propagation of feature annotation.</text>
</comment>
<sequence>MLYIRSVERFFLVFILMSMPFLYSFGVLAQLFGSDLSRELFWVDELVRFELVLMVFLGIGYVHDRGAHISMDILQGYFSPVLQRFLTLTINLLGLILAAYLAWLGWVYLQHMIASGQRSNSLGVPMFYLYASLPVGAFLLAVRHVSALIVTFRGHSAQNVPAV</sequence>
<dbReference type="EMBL" id="CP073347">
    <property type="protein sequence ID" value="UTW11295.1"/>
    <property type="molecule type" value="Genomic_DNA"/>
</dbReference>
<feature type="transmembrane region" description="Helical" evidence="9">
    <location>
        <begin position="127"/>
        <end position="150"/>
    </location>
</feature>
<feature type="transmembrane region" description="Helical" evidence="9">
    <location>
        <begin position="85"/>
        <end position="107"/>
    </location>
</feature>
<evidence type="ECO:0000313" key="12">
    <source>
        <dbReference type="Proteomes" id="UP001058461"/>
    </source>
</evidence>
<dbReference type="Pfam" id="PF04290">
    <property type="entry name" value="DctQ"/>
    <property type="match status" value="1"/>
</dbReference>
<evidence type="ECO:0000256" key="6">
    <source>
        <dbReference type="ARBA" id="ARBA00022989"/>
    </source>
</evidence>
<dbReference type="InterPro" id="IPR055348">
    <property type="entry name" value="DctQ"/>
</dbReference>
<keyword evidence="2 9" id="KW-0813">Transport</keyword>
<dbReference type="PANTHER" id="PTHR35011:SF2">
    <property type="entry name" value="2,3-DIKETO-L-GULONATE TRAP TRANSPORTER SMALL PERMEASE PROTEIN YIAM"/>
    <property type="match status" value="1"/>
</dbReference>
<keyword evidence="3" id="KW-1003">Cell membrane</keyword>
<organism evidence="11 12">
    <name type="scientific">Marinobacterium rhizophilum</name>
    <dbReference type="NCBI Taxonomy" id="420402"/>
    <lineage>
        <taxon>Bacteria</taxon>
        <taxon>Pseudomonadati</taxon>
        <taxon>Pseudomonadota</taxon>
        <taxon>Gammaproteobacteria</taxon>
        <taxon>Oceanospirillales</taxon>
        <taxon>Oceanospirillaceae</taxon>
        <taxon>Marinobacterium</taxon>
    </lineage>
</organism>
<evidence type="ECO:0000256" key="4">
    <source>
        <dbReference type="ARBA" id="ARBA00022519"/>
    </source>
</evidence>
<comment type="similarity">
    <text evidence="8 9">Belongs to the TRAP transporter small permease family.</text>
</comment>
<proteinExistence type="inferred from homology"/>
<keyword evidence="5 9" id="KW-0812">Transmembrane</keyword>
<evidence type="ECO:0000313" key="11">
    <source>
        <dbReference type="EMBL" id="UTW11295.1"/>
    </source>
</evidence>
<dbReference type="Proteomes" id="UP001058461">
    <property type="component" value="Chromosome"/>
</dbReference>
<dbReference type="InterPro" id="IPR007387">
    <property type="entry name" value="TRAP_DctQ"/>
</dbReference>
<feature type="domain" description="Tripartite ATP-independent periplasmic transporters DctQ component" evidence="10">
    <location>
        <begin position="28"/>
        <end position="153"/>
    </location>
</feature>
<keyword evidence="12" id="KW-1185">Reference proteome</keyword>
<keyword evidence="6 9" id="KW-1133">Transmembrane helix</keyword>
<reference evidence="11" key="1">
    <citation type="submission" date="2021-04" db="EMBL/GenBank/DDBJ databases">
        <title>Oceanospirillales bacteria with DddD are important DMSP degraders in coastal seawater.</title>
        <authorList>
            <person name="Liu J."/>
        </authorList>
    </citation>
    <scope>NUCLEOTIDE SEQUENCE</scope>
    <source>
        <strain evidence="11">D13-1</strain>
    </source>
</reference>
<evidence type="ECO:0000259" key="10">
    <source>
        <dbReference type="Pfam" id="PF04290"/>
    </source>
</evidence>
<feature type="transmembrane region" description="Helical" evidence="9">
    <location>
        <begin position="12"/>
        <end position="34"/>
    </location>
</feature>
<evidence type="ECO:0000256" key="5">
    <source>
        <dbReference type="ARBA" id="ARBA00022692"/>
    </source>
</evidence>
<evidence type="ECO:0000256" key="2">
    <source>
        <dbReference type="ARBA" id="ARBA00022448"/>
    </source>
</evidence>
<comment type="subunit">
    <text evidence="9">The complex comprises the extracytoplasmic solute receptor protein and the two transmembrane proteins.</text>
</comment>
<evidence type="ECO:0000256" key="9">
    <source>
        <dbReference type="RuleBase" id="RU369079"/>
    </source>
</evidence>
<protein>
    <recommendedName>
        <fullName evidence="9">TRAP transporter small permease protein</fullName>
    </recommendedName>
</protein>
<evidence type="ECO:0000256" key="7">
    <source>
        <dbReference type="ARBA" id="ARBA00023136"/>
    </source>
</evidence>
<evidence type="ECO:0000256" key="1">
    <source>
        <dbReference type="ARBA" id="ARBA00004429"/>
    </source>
</evidence>
<accession>A0ABY5HG08</accession>
<gene>
    <name evidence="11" type="ORF">KDW95_18820</name>
</gene>
<name>A0ABY5HG08_9GAMM</name>
<evidence type="ECO:0000256" key="8">
    <source>
        <dbReference type="ARBA" id="ARBA00038436"/>
    </source>
</evidence>
<comment type="subcellular location">
    <subcellularLocation>
        <location evidence="1 9">Cell inner membrane</location>
        <topology evidence="1 9">Multi-pass membrane protein</topology>
    </subcellularLocation>
</comment>